<comment type="function">
    <text evidence="10">Catalyzes the transfer of pyrophosphate from adenosine triphosphate (ATP) to 6-hydroxymethyl-7,8-dihydropterin, an enzymatic step in folate biosynthesis pathway.</text>
</comment>
<dbReference type="CDD" id="cd00483">
    <property type="entry name" value="HPPK"/>
    <property type="match status" value="1"/>
</dbReference>
<evidence type="ECO:0000256" key="7">
    <source>
        <dbReference type="ARBA" id="ARBA00022777"/>
    </source>
</evidence>
<dbReference type="PANTHER" id="PTHR43071:SF1">
    <property type="entry name" value="2-AMINO-4-HYDROXY-6-HYDROXYMETHYLDIHYDROPTERIDINE PYROPHOSPHOKINASE"/>
    <property type="match status" value="1"/>
</dbReference>
<dbReference type="SUPFAM" id="SSF55083">
    <property type="entry name" value="6-hydroxymethyl-7,8-dihydropterin pyrophosphokinase, HPPK"/>
    <property type="match status" value="1"/>
</dbReference>
<evidence type="ECO:0000259" key="13">
    <source>
        <dbReference type="Pfam" id="PF01288"/>
    </source>
</evidence>
<name>A0A2D3WG61_9BACT</name>
<organism evidence="14 15">
    <name type="scientific">Sulfuricurvum kujiense</name>
    <dbReference type="NCBI Taxonomy" id="148813"/>
    <lineage>
        <taxon>Bacteria</taxon>
        <taxon>Pseudomonadati</taxon>
        <taxon>Campylobacterota</taxon>
        <taxon>Epsilonproteobacteria</taxon>
        <taxon>Campylobacterales</taxon>
        <taxon>Sulfurimonadaceae</taxon>
        <taxon>Sulfuricurvum</taxon>
    </lineage>
</organism>
<evidence type="ECO:0000256" key="11">
    <source>
        <dbReference type="ARBA" id="ARBA00029766"/>
    </source>
</evidence>
<dbReference type="GO" id="GO:0046654">
    <property type="term" value="P:tetrahydrofolate biosynthetic process"/>
    <property type="evidence" value="ECO:0007669"/>
    <property type="project" value="UniProtKB-UniPathway"/>
</dbReference>
<dbReference type="PANTHER" id="PTHR43071">
    <property type="entry name" value="2-AMINO-4-HYDROXY-6-HYDROXYMETHYLDIHYDROPTERIDINE PYROPHOSPHOKINASE"/>
    <property type="match status" value="1"/>
</dbReference>
<evidence type="ECO:0000256" key="10">
    <source>
        <dbReference type="ARBA" id="ARBA00029409"/>
    </source>
</evidence>
<dbReference type="Gene3D" id="3.30.70.560">
    <property type="entry name" value="7,8-Dihydro-6-hydroxymethylpterin-pyrophosphokinase HPPK"/>
    <property type="match status" value="1"/>
</dbReference>
<evidence type="ECO:0000313" key="15">
    <source>
        <dbReference type="Proteomes" id="UP000228859"/>
    </source>
</evidence>
<dbReference type="InterPro" id="IPR000550">
    <property type="entry name" value="Hppk"/>
</dbReference>
<evidence type="ECO:0000256" key="3">
    <source>
        <dbReference type="ARBA" id="ARBA00013253"/>
    </source>
</evidence>
<dbReference type="EMBL" id="DLUI01000057">
    <property type="protein sequence ID" value="DAB38895.1"/>
    <property type="molecule type" value="Genomic_DNA"/>
</dbReference>
<keyword evidence="7 14" id="KW-0418">Kinase</keyword>
<dbReference type="Pfam" id="PF01288">
    <property type="entry name" value="HPPK"/>
    <property type="match status" value="1"/>
</dbReference>
<evidence type="ECO:0000256" key="6">
    <source>
        <dbReference type="ARBA" id="ARBA00022741"/>
    </source>
</evidence>
<evidence type="ECO:0000256" key="4">
    <source>
        <dbReference type="ARBA" id="ARBA00016218"/>
    </source>
</evidence>
<evidence type="ECO:0000256" key="8">
    <source>
        <dbReference type="ARBA" id="ARBA00022840"/>
    </source>
</evidence>
<proteinExistence type="inferred from homology"/>
<dbReference type="InterPro" id="IPR035907">
    <property type="entry name" value="Hppk_sf"/>
</dbReference>
<evidence type="ECO:0000256" key="2">
    <source>
        <dbReference type="ARBA" id="ARBA00005810"/>
    </source>
</evidence>
<dbReference type="GO" id="GO:0005524">
    <property type="term" value="F:ATP binding"/>
    <property type="evidence" value="ECO:0007669"/>
    <property type="project" value="UniProtKB-KW"/>
</dbReference>
<dbReference type="GO" id="GO:0016301">
    <property type="term" value="F:kinase activity"/>
    <property type="evidence" value="ECO:0007669"/>
    <property type="project" value="UniProtKB-KW"/>
</dbReference>
<comment type="caution">
    <text evidence="14">The sequence shown here is derived from an EMBL/GenBank/DDBJ whole genome shotgun (WGS) entry which is preliminary data.</text>
</comment>
<evidence type="ECO:0000256" key="5">
    <source>
        <dbReference type="ARBA" id="ARBA00022679"/>
    </source>
</evidence>
<feature type="domain" description="7,8-dihydro-6-hydroxymethylpterin-pyrophosphokinase" evidence="13">
    <location>
        <begin position="35"/>
        <end position="161"/>
    </location>
</feature>
<dbReference type="GO" id="GO:0003848">
    <property type="term" value="F:2-amino-4-hydroxy-6-hydroxymethyldihydropteridine diphosphokinase activity"/>
    <property type="evidence" value="ECO:0007669"/>
    <property type="project" value="UniProtKB-EC"/>
</dbReference>
<dbReference type="AlphaFoldDB" id="A0A2D3WG61"/>
<evidence type="ECO:0000313" key="14">
    <source>
        <dbReference type="EMBL" id="DAB38895.1"/>
    </source>
</evidence>
<accession>A0A2D3WG61</accession>
<dbReference type="RefSeq" id="WP_294895776.1">
    <property type="nucleotide sequence ID" value="NZ_DLUI01000057.1"/>
</dbReference>
<dbReference type="EC" id="2.7.6.3" evidence="3"/>
<reference evidence="14 15" key="1">
    <citation type="journal article" date="2017" name="Front. Microbiol.">
        <title>Comparative Genomic Analysis of the Class Epsilonproteobacteria and Proposed Reclassification to Epsilonbacteraeota (phyl. nov.).</title>
        <authorList>
            <person name="Waite D.W."/>
            <person name="Vanwonterghem I."/>
            <person name="Rinke C."/>
            <person name="Parks D.H."/>
            <person name="Zhang Y."/>
            <person name="Takai K."/>
            <person name="Sievert S.M."/>
            <person name="Simon J."/>
            <person name="Campbell B.J."/>
            <person name="Hanson T.E."/>
            <person name="Woyke T."/>
            <person name="Klotz M.G."/>
            <person name="Hugenholtz P."/>
        </authorList>
    </citation>
    <scope>NUCLEOTIDE SEQUENCE [LARGE SCALE GENOMIC DNA]</scope>
    <source>
        <strain evidence="14">UBA12443</strain>
    </source>
</reference>
<keyword evidence="6" id="KW-0547">Nucleotide-binding</keyword>
<dbReference type="UniPathway" id="UPA00077">
    <property type="reaction ID" value="UER00155"/>
</dbReference>
<sequence length="174" mass="20621">MPLRRKLDEKHTIYVDHNFPKTLPQAEGFRYRVLLGVGGNIGDVKRRMNHLWIHLRHLSMLIPLKSGVILRNPPFGYTEQNDFENTVIEVATSLEPKALLRLIWRIEKRFGRRRSFANAPRTLDLDILFFEKRFIRTKELSIPHPHWRERVSVTIPLGSLARKSARRYYENLDI</sequence>
<keyword evidence="8" id="KW-0067">ATP-binding</keyword>
<keyword evidence="9" id="KW-0289">Folate biosynthesis</keyword>
<comment type="pathway">
    <text evidence="1">Cofactor biosynthesis; tetrahydrofolate biosynthesis; 2-amino-4-hydroxy-6-hydroxymethyl-7,8-dihydropteridine diphosphate from 7,8-dihydroneopterin triphosphate: step 4/4.</text>
</comment>
<comment type="similarity">
    <text evidence="2">Belongs to the HPPK family.</text>
</comment>
<dbReference type="NCBIfam" id="TIGR01498">
    <property type="entry name" value="folK"/>
    <property type="match status" value="1"/>
</dbReference>
<evidence type="ECO:0000256" key="9">
    <source>
        <dbReference type="ARBA" id="ARBA00022909"/>
    </source>
</evidence>
<dbReference type="Proteomes" id="UP000228859">
    <property type="component" value="Unassembled WGS sequence"/>
</dbReference>
<protein>
    <recommendedName>
        <fullName evidence="4">2-amino-4-hydroxy-6-hydroxymethyldihydropteridine pyrophosphokinase</fullName>
        <ecNumber evidence="3">2.7.6.3</ecNumber>
    </recommendedName>
    <alternativeName>
        <fullName evidence="11">6-hydroxymethyl-7,8-dihydropterin pyrophosphokinase</fullName>
    </alternativeName>
    <alternativeName>
        <fullName evidence="12">7,8-dihydro-6-hydroxymethylpterin-pyrophosphokinase</fullName>
    </alternativeName>
</protein>
<evidence type="ECO:0000256" key="1">
    <source>
        <dbReference type="ARBA" id="ARBA00005051"/>
    </source>
</evidence>
<keyword evidence="5" id="KW-0808">Transferase</keyword>
<evidence type="ECO:0000256" key="12">
    <source>
        <dbReference type="ARBA" id="ARBA00033413"/>
    </source>
</evidence>
<gene>
    <name evidence="14" type="primary">folK</name>
    <name evidence="14" type="ORF">CFH83_03605</name>
</gene>
<dbReference type="GO" id="GO:0046656">
    <property type="term" value="P:folic acid biosynthetic process"/>
    <property type="evidence" value="ECO:0007669"/>
    <property type="project" value="UniProtKB-KW"/>
</dbReference>